<dbReference type="PANTHER" id="PTHR24287">
    <property type="entry name" value="P450, PUTATIVE (EUROFUNG)-RELATED"/>
    <property type="match status" value="1"/>
</dbReference>
<evidence type="ECO:0000313" key="6">
    <source>
        <dbReference type="EMBL" id="HCV79664.1"/>
    </source>
</evidence>
<keyword evidence="3" id="KW-0479">Metal-binding</keyword>
<dbReference type="Gene3D" id="1.10.630.10">
    <property type="entry name" value="Cytochrome P450"/>
    <property type="match status" value="1"/>
</dbReference>
<gene>
    <name evidence="6" type="ORF">DGQ38_01275</name>
</gene>
<accession>A0A3D5IVF8</accession>
<evidence type="ECO:0000256" key="3">
    <source>
        <dbReference type="ARBA" id="ARBA00022723"/>
    </source>
</evidence>
<evidence type="ECO:0000256" key="5">
    <source>
        <dbReference type="ARBA" id="ARBA00023004"/>
    </source>
</evidence>
<proteinExistence type="inferred from homology"/>
<dbReference type="AlphaFoldDB" id="A0A3D5IVF8"/>
<feature type="non-terminal residue" evidence="6">
    <location>
        <position position="127"/>
    </location>
</feature>
<dbReference type="Proteomes" id="UP000264330">
    <property type="component" value="Unassembled WGS sequence"/>
</dbReference>
<dbReference type="InterPro" id="IPR036396">
    <property type="entry name" value="Cyt_P450_sf"/>
</dbReference>
<dbReference type="SUPFAM" id="SSF48264">
    <property type="entry name" value="Cytochrome P450"/>
    <property type="match status" value="1"/>
</dbReference>
<evidence type="ECO:0000256" key="2">
    <source>
        <dbReference type="ARBA" id="ARBA00010617"/>
    </source>
</evidence>
<evidence type="ECO:0000313" key="7">
    <source>
        <dbReference type="Proteomes" id="UP000264330"/>
    </source>
</evidence>
<dbReference type="InterPro" id="IPR047146">
    <property type="entry name" value="Cyt_P450_E_CYP52_fungi"/>
</dbReference>
<dbReference type="EMBL" id="DPMF01000023">
    <property type="protein sequence ID" value="HCV79664.1"/>
    <property type="molecule type" value="Genomic_DNA"/>
</dbReference>
<name>A0A3D5IVF8_9FLAO</name>
<comment type="cofactor">
    <cofactor evidence="1">
        <name>heme</name>
        <dbReference type="ChEBI" id="CHEBI:30413"/>
    </cofactor>
</comment>
<organism evidence="6 7">
    <name type="scientific">Zunongwangia profunda</name>
    <dbReference type="NCBI Taxonomy" id="398743"/>
    <lineage>
        <taxon>Bacteria</taxon>
        <taxon>Pseudomonadati</taxon>
        <taxon>Bacteroidota</taxon>
        <taxon>Flavobacteriia</taxon>
        <taxon>Flavobacteriales</taxon>
        <taxon>Flavobacteriaceae</taxon>
        <taxon>Zunongwangia</taxon>
    </lineage>
</organism>
<dbReference type="GO" id="GO:0016705">
    <property type="term" value="F:oxidoreductase activity, acting on paired donors, with incorporation or reduction of molecular oxygen"/>
    <property type="evidence" value="ECO:0007669"/>
    <property type="project" value="InterPro"/>
</dbReference>
<dbReference type="InterPro" id="IPR001128">
    <property type="entry name" value="Cyt_P450"/>
</dbReference>
<dbReference type="PANTHER" id="PTHR24287:SF5">
    <property type="entry name" value="P450, PUTATIVE (EUROFUNG)-RELATED"/>
    <property type="match status" value="1"/>
</dbReference>
<dbReference type="Pfam" id="PF00067">
    <property type="entry name" value="p450"/>
    <property type="match status" value="1"/>
</dbReference>
<comment type="caution">
    <text evidence="6">The sequence shown here is derived from an EMBL/GenBank/DDBJ whole genome shotgun (WGS) entry which is preliminary data.</text>
</comment>
<protein>
    <submittedName>
        <fullName evidence="6">Cytochrome P450</fullName>
    </submittedName>
</protein>
<dbReference type="GO" id="GO:0020037">
    <property type="term" value="F:heme binding"/>
    <property type="evidence" value="ECO:0007669"/>
    <property type="project" value="InterPro"/>
</dbReference>
<comment type="similarity">
    <text evidence="2">Belongs to the cytochrome P450 family.</text>
</comment>
<keyword evidence="5" id="KW-0408">Iron</keyword>
<evidence type="ECO:0000256" key="4">
    <source>
        <dbReference type="ARBA" id="ARBA00023002"/>
    </source>
</evidence>
<dbReference type="GO" id="GO:0005506">
    <property type="term" value="F:iron ion binding"/>
    <property type="evidence" value="ECO:0007669"/>
    <property type="project" value="InterPro"/>
</dbReference>
<evidence type="ECO:0000256" key="1">
    <source>
        <dbReference type="ARBA" id="ARBA00001971"/>
    </source>
</evidence>
<keyword evidence="4" id="KW-0560">Oxidoreductase</keyword>
<dbReference type="GO" id="GO:0004497">
    <property type="term" value="F:monooxygenase activity"/>
    <property type="evidence" value="ECO:0007669"/>
    <property type="project" value="InterPro"/>
</dbReference>
<sequence length="127" mass="14833">MILIMKREIPEVSTLTFLKNAARIVKNPLPFHHENFQKHGDIFRLNIGPKKSVIFCRDAEFAQYVLQKNQKNYIKSEIQTKDLVKYVGNGLLTSNGEHWQKQRKLIQPAFHKKHIANLLDTVLEAIR</sequence>
<reference evidence="6 7" key="1">
    <citation type="journal article" date="2018" name="Nat. Biotechnol.">
        <title>A standardized bacterial taxonomy based on genome phylogeny substantially revises the tree of life.</title>
        <authorList>
            <person name="Parks D.H."/>
            <person name="Chuvochina M."/>
            <person name="Waite D.W."/>
            <person name="Rinke C."/>
            <person name="Skarshewski A."/>
            <person name="Chaumeil P.A."/>
            <person name="Hugenholtz P."/>
        </authorList>
    </citation>
    <scope>NUCLEOTIDE SEQUENCE [LARGE SCALE GENOMIC DNA]</scope>
    <source>
        <strain evidence="6">UBA9359</strain>
    </source>
</reference>